<feature type="region of interest" description="Disordered" evidence="9">
    <location>
        <begin position="198"/>
        <end position="272"/>
    </location>
</feature>
<evidence type="ECO:0000256" key="7">
    <source>
        <dbReference type="ARBA" id="ARBA00023306"/>
    </source>
</evidence>
<keyword evidence="7" id="KW-0131">Cell cycle</keyword>
<dbReference type="Proteomes" id="UP000233100">
    <property type="component" value="Chromosome 14"/>
</dbReference>
<keyword evidence="6" id="KW-0539">Nucleus</keyword>
<keyword evidence="12" id="KW-1185">Reference proteome</keyword>
<proteinExistence type="predicted"/>
<evidence type="ECO:0000256" key="3">
    <source>
        <dbReference type="ARBA" id="ARBA00022454"/>
    </source>
</evidence>
<feature type="coiled-coil region" evidence="8">
    <location>
        <begin position="355"/>
        <end position="389"/>
    </location>
</feature>
<evidence type="ECO:0000256" key="6">
    <source>
        <dbReference type="ARBA" id="ARBA00023242"/>
    </source>
</evidence>
<dbReference type="GO" id="GO:0005694">
    <property type="term" value="C:chromosome"/>
    <property type="evidence" value="ECO:0007669"/>
    <property type="project" value="UniProtKB-SubCell"/>
</dbReference>
<dbReference type="PANTHER" id="PTHR31092">
    <property type="entry name" value="SORORIN"/>
    <property type="match status" value="1"/>
</dbReference>
<dbReference type="GeneTree" id="ENSGT00390000010028"/>
<accession>A0A7N9CYP6</accession>
<reference evidence="11" key="2">
    <citation type="submission" date="2025-08" db="UniProtKB">
        <authorList>
            <consortium name="Ensembl"/>
        </authorList>
    </citation>
    <scope>IDENTIFICATION</scope>
</reference>
<dbReference type="Pfam" id="PF09666">
    <property type="entry name" value="Sororin_middle"/>
    <property type="match status" value="1"/>
</dbReference>
<keyword evidence="4" id="KW-0132">Cell division</keyword>
<dbReference type="AlphaFoldDB" id="A0A7N9CYP6"/>
<dbReference type="GO" id="GO:0031536">
    <property type="term" value="P:positive regulation of exit from mitosis"/>
    <property type="evidence" value="ECO:0007669"/>
    <property type="project" value="TreeGrafter"/>
</dbReference>
<feature type="region of interest" description="Disordered" evidence="9">
    <location>
        <begin position="108"/>
        <end position="139"/>
    </location>
</feature>
<evidence type="ECO:0000256" key="9">
    <source>
        <dbReference type="SAM" id="MobiDB-lite"/>
    </source>
</evidence>
<name>A0A7N9CYP6_MACFA</name>
<dbReference type="GO" id="GO:0007064">
    <property type="term" value="P:mitotic sister chromatid cohesion"/>
    <property type="evidence" value="ECO:0007669"/>
    <property type="project" value="TreeGrafter"/>
</dbReference>
<evidence type="ECO:0000313" key="11">
    <source>
        <dbReference type="Ensembl" id="ENSMFAP00000058010.1"/>
    </source>
</evidence>
<evidence type="ECO:0000256" key="5">
    <source>
        <dbReference type="ARBA" id="ARBA00022776"/>
    </source>
</evidence>
<gene>
    <name evidence="11" type="primary">CDCA5</name>
</gene>
<comment type="subcellular location">
    <subcellularLocation>
        <location evidence="2">Chromosome</location>
    </subcellularLocation>
    <subcellularLocation>
        <location evidence="1">Nucleus</location>
    </subcellularLocation>
</comment>
<dbReference type="GO" id="GO:0051301">
    <property type="term" value="P:cell division"/>
    <property type="evidence" value="ECO:0007669"/>
    <property type="project" value="UniProtKB-KW"/>
</dbReference>
<dbReference type="GO" id="GO:0007080">
    <property type="term" value="P:mitotic metaphase chromosome alignment"/>
    <property type="evidence" value="ECO:0007669"/>
    <property type="project" value="TreeGrafter"/>
</dbReference>
<dbReference type="GO" id="GO:0005634">
    <property type="term" value="C:nucleus"/>
    <property type="evidence" value="ECO:0007669"/>
    <property type="project" value="UniProtKB-SubCell"/>
</dbReference>
<evidence type="ECO:0000256" key="1">
    <source>
        <dbReference type="ARBA" id="ARBA00004123"/>
    </source>
</evidence>
<organism evidence="11 12">
    <name type="scientific">Macaca fascicularis</name>
    <name type="common">Crab-eating macaque</name>
    <name type="synonym">Cynomolgus monkey</name>
    <dbReference type="NCBI Taxonomy" id="9541"/>
    <lineage>
        <taxon>Eukaryota</taxon>
        <taxon>Metazoa</taxon>
        <taxon>Chordata</taxon>
        <taxon>Craniata</taxon>
        <taxon>Vertebrata</taxon>
        <taxon>Euteleostomi</taxon>
        <taxon>Mammalia</taxon>
        <taxon>Eutheria</taxon>
        <taxon>Euarchontoglires</taxon>
        <taxon>Primates</taxon>
        <taxon>Haplorrhini</taxon>
        <taxon>Catarrhini</taxon>
        <taxon>Cercopithecidae</taxon>
        <taxon>Cercopithecinae</taxon>
        <taxon>Macaca</taxon>
    </lineage>
</organism>
<dbReference type="InterPro" id="IPR057261">
    <property type="entry name" value="Sororin-like_M"/>
</dbReference>
<evidence type="ECO:0000256" key="2">
    <source>
        <dbReference type="ARBA" id="ARBA00004286"/>
    </source>
</evidence>
<evidence type="ECO:0000259" key="10">
    <source>
        <dbReference type="Pfam" id="PF09666"/>
    </source>
</evidence>
<dbReference type="GO" id="GO:0006302">
    <property type="term" value="P:double-strand break repair"/>
    <property type="evidence" value="ECO:0007669"/>
    <property type="project" value="TreeGrafter"/>
</dbReference>
<dbReference type="PANTHER" id="PTHR31092:SF2">
    <property type="entry name" value="SORORIN"/>
    <property type="match status" value="1"/>
</dbReference>
<evidence type="ECO:0000256" key="8">
    <source>
        <dbReference type="SAM" id="Coils"/>
    </source>
</evidence>
<protein>
    <submittedName>
        <fullName evidence="11">Cell division cycle associated 5</fullName>
    </submittedName>
</protein>
<reference evidence="11 12" key="1">
    <citation type="submission" date="2013-03" db="EMBL/GenBank/DDBJ databases">
        <authorList>
            <person name="Warren W."/>
            <person name="Wilson R.K."/>
        </authorList>
    </citation>
    <scope>NUCLEOTIDE SEQUENCE</scope>
</reference>
<sequence length="441" mass="49125">MSGRRTRSGGAAQRSGPRAPSPTKPLRRSQRKSGSELPSILPEIWPKTPSAAAIRKPIVLKRIVAHAVEVPAVQSPRRSPRIAFFLEKENEPPGRELTKEDLFKTHIIPATPTTTPVPNPDAESSSTEGELDARDLEMSKKVRRSYSRLETLASTSTSTPGRRSCFGFEGLLGAEDLSGVSPVVCSKFTEVPRVCAKPWAPDMTLPGISPPPEKQKRKKKKMPEILSLRSRQRAHSKLANERVAQPVEEQEPKDTQAAEEWNSEPPSSEQLEPTVTFLFTLLNTSEPTEPKDPESDSEVQEYRFLDQEDWGPQRTSKEIRRLQNDCMRLRESLNTTQVHNLALGEKLQNLPTLLYKSLKEGAQAIQEEAQAIQDEVKALQEESQALLEVALLSEPNPRRAGLLFMLPDLPHSHRDQGQAWLGPRSEVGHLLGRPLHQPASP</sequence>
<dbReference type="Ensembl" id="ENSMFAT00000093800.1">
    <property type="protein sequence ID" value="ENSMFAP00000058010.1"/>
    <property type="gene ID" value="ENSMFAG00000045080.2"/>
</dbReference>
<reference evidence="11" key="3">
    <citation type="submission" date="2025-09" db="UniProtKB">
        <authorList>
            <consortium name="Ensembl"/>
        </authorList>
    </citation>
    <scope>IDENTIFICATION</scope>
</reference>
<dbReference type="InterPro" id="IPR018605">
    <property type="entry name" value="Sororin"/>
</dbReference>
<feature type="region of interest" description="Disordered" evidence="9">
    <location>
        <begin position="1"/>
        <end position="48"/>
    </location>
</feature>
<keyword evidence="3" id="KW-0158">Chromosome</keyword>
<keyword evidence="5" id="KW-0498">Mitosis</keyword>
<feature type="domain" description="Sororin-like middle region" evidence="10">
    <location>
        <begin position="89"/>
        <end position="214"/>
    </location>
</feature>
<keyword evidence="8" id="KW-0175">Coiled coil</keyword>
<dbReference type="Bgee" id="ENSMFAG00000045080">
    <property type="expression patterns" value="Expressed in bone marrow and 4 other cell types or tissues"/>
</dbReference>
<evidence type="ECO:0000313" key="12">
    <source>
        <dbReference type="Proteomes" id="UP000233100"/>
    </source>
</evidence>
<evidence type="ECO:0000256" key="4">
    <source>
        <dbReference type="ARBA" id="ARBA00022618"/>
    </source>
</evidence>